<dbReference type="Pfam" id="PF00497">
    <property type="entry name" value="SBP_bac_3"/>
    <property type="match status" value="1"/>
</dbReference>
<gene>
    <name evidence="9" type="ORF">DES36_11037</name>
</gene>
<evidence type="ECO:0000256" key="1">
    <source>
        <dbReference type="ARBA" id="ARBA00004196"/>
    </source>
</evidence>
<evidence type="ECO:0000259" key="7">
    <source>
        <dbReference type="SMART" id="SM00062"/>
    </source>
</evidence>
<evidence type="ECO:0000256" key="4">
    <source>
        <dbReference type="RuleBase" id="RU003744"/>
    </source>
</evidence>
<dbReference type="EMBL" id="QNRX01000010">
    <property type="protein sequence ID" value="RBP63294.1"/>
    <property type="molecule type" value="Genomic_DNA"/>
</dbReference>
<proteinExistence type="inferred from homology"/>
<keyword evidence="10" id="KW-1185">Reference proteome</keyword>
<feature type="region of interest" description="Disordered" evidence="5">
    <location>
        <begin position="26"/>
        <end position="45"/>
    </location>
</feature>
<dbReference type="PANTHER" id="PTHR35936">
    <property type="entry name" value="MEMBRANE-BOUND LYTIC MUREIN TRANSGLYCOSYLASE F"/>
    <property type="match status" value="1"/>
</dbReference>
<dbReference type="InterPro" id="IPR001320">
    <property type="entry name" value="Iontro_rcpt_C"/>
</dbReference>
<dbReference type="PROSITE" id="PS51257">
    <property type="entry name" value="PROKAR_LIPOPROTEIN"/>
    <property type="match status" value="1"/>
</dbReference>
<evidence type="ECO:0000313" key="9">
    <source>
        <dbReference type="EMBL" id="RBP63294.1"/>
    </source>
</evidence>
<evidence type="ECO:0000256" key="5">
    <source>
        <dbReference type="SAM" id="MobiDB-lite"/>
    </source>
</evidence>
<dbReference type="OrthoDB" id="368655at2"/>
<dbReference type="CDD" id="cd13624">
    <property type="entry name" value="PBP2_Arg_Lys_His"/>
    <property type="match status" value="1"/>
</dbReference>
<sequence length="266" mass="29116">MKMKKGLITLLIVALMIALVGCNSNETTEKEEGQGENTSKRTLTVGTSADFPPFETIDTKGEIVGFDIDLVKEIGKELDAEIVLENTEFSGLVAAVQTGKIDLAISGMSVDKERAKKVNFSDPYYEAYQTLVVKSDSEGIKNMDELTGKIVGSQLGTTSDDVIMTFEGVEVKKYNKATDAIQDLKNGRINAVIIEDSIASEFVAKNTELKIVTPEGLNTETVPFAMALPKDSDDLLKEVNEALQSIKESGKYDELLSKWNLVKFEK</sequence>
<dbReference type="GO" id="GO:0016020">
    <property type="term" value="C:membrane"/>
    <property type="evidence" value="ECO:0007669"/>
    <property type="project" value="InterPro"/>
</dbReference>
<evidence type="ECO:0000256" key="3">
    <source>
        <dbReference type="ARBA" id="ARBA00022729"/>
    </source>
</evidence>
<protein>
    <submittedName>
        <fullName evidence="9">Amino acid ABC transporter substrate-binding protein (PAAT family)</fullName>
    </submittedName>
</protein>
<reference evidence="9 10" key="1">
    <citation type="submission" date="2018-06" db="EMBL/GenBank/DDBJ databases">
        <title>Genomic Encyclopedia of Type Strains, Phase IV (KMG-IV): sequencing the most valuable type-strain genomes for metagenomic binning, comparative biology and taxonomic classification.</title>
        <authorList>
            <person name="Goeker M."/>
        </authorList>
    </citation>
    <scope>NUCLEOTIDE SEQUENCE [LARGE SCALE GENOMIC DNA]</scope>
    <source>
        <strain evidence="9 10">DSM 22112</strain>
    </source>
</reference>
<evidence type="ECO:0000313" key="10">
    <source>
        <dbReference type="Proteomes" id="UP000253490"/>
    </source>
</evidence>
<comment type="subcellular location">
    <subcellularLocation>
        <location evidence="1">Cell envelope</location>
    </subcellularLocation>
</comment>
<evidence type="ECO:0000256" key="6">
    <source>
        <dbReference type="SAM" id="SignalP"/>
    </source>
</evidence>
<name>A0A366I557_9FIRM</name>
<evidence type="ECO:0000256" key="2">
    <source>
        <dbReference type="ARBA" id="ARBA00010333"/>
    </source>
</evidence>
<keyword evidence="3 6" id="KW-0732">Signal</keyword>
<organism evidence="9 10">
    <name type="scientific">Alkalibaculum bacchi</name>
    <dbReference type="NCBI Taxonomy" id="645887"/>
    <lineage>
        <taxon>Bacteria</taxon>
        <taxon>Bacillati</taxon>
        <taxon>Bacillota</taxon>
        <taxon>Clostridia</taxon>
        <taxon>Eubacteriales</taxon>
        <taxon>Eubacteriaceae</taxon>
        <taxon>Alkalibaculum</taxon>
    </lineage>
</organism>
<feature type="domain" description="Solute-binding protein family 3/N-terminal" evidence="7">
    <location>
        <begin position="42"/>
        <end position="263"/>
    </location>
</feature>
<dbReference type="InterPro" id="IPR001638">
    <property type="entry name" value="Solute-binding_3/MltF_N"/>
</dbReference>
<dbReference type="AlphaFoldDB" id="A0A366I557"/>
<dbReference type="SUPFAM" id="SSF53850">
    <property type="entry name" value="Periplasmic binding protein-like II"/>
    <property type="match status" value="1"/>
</dbReference>
<dbReference type="PANTHER" id="PTHR35936:SF17">
    <property type="entry name" value="ARGININE-BINDING EXTRACELLULAR PROTEIN ARTP"/>
    <property type="match status" value="1"/>
</dbReference>
<evidence type="ECO:0000259" key="8">
    <source>
        <dbReference type="SMART" id="SM00079"/>
    </source>
</evidence>
<feature type="domain" description="Ionotropic glutamate receptor C-terminal" evidence="8">
    <location>
        <begin position="42"/>
        <end position="266"/>
    </location>
</feature>
<feature type="compositionally biased region" description="Polar residues" evidence="5">
    <location>
        <begin position="35"/>
        <end position="45"/>
    </location>
</feature>
<dbReference type="RefSeq" id="WP_113920812.1">
    <property type="nucleotide sequence ID" value="NZ_CALNCS010000162.1"/>
</dbReference>
<comment type="caution">
    <text evidence="9">The sequence shown here is derived from an EMBL/GenBank/DDBJ whole genome shotgun (WGS) entry which is preliminary data.</text>
</comment>
<feature type="signal peptide" evidence="6">
    <location>
        <begin position="1"/>
        <end position="24"/>
    </location>
</feature>
<dbReference type="GO" id="GO:0015276">
    <property type="term" value="F:ligand-gated monoatomic ion channel activity"/>
    <property type="evidence" value="ECO:0007669"/>
    <property type="project" value="InterPro"/>
</dbReference>
<comment type="similarity">
    <text evidence="2 4">Belongs to the bacterial solute-binding protein 3 family.</text>
</comment>
<dbReference type="Proteomes" id="UP000253490">
    <property type="component" value="Unassembled WGS sequence"/>
</dbReference>
<feature type="chain" id="PRO_5038698661" evidence="6">
    <location>
        <begin position="25"/>
        <end position="266"/>
    </location>
</feature>
<dbReference type="SMART" id="SM00062">
    <property type="entry name" value="PBPb"/>
    <property type="match status" value="1"/>
</dbReference>
<accession>A0A366I557</accession>
<dbReference type="PROSITE" id="PS01039">
    <property type="entry name" value="SBP_BACTERIAL_3"/>
    <property type="match status" value="1"/>
</dbReference>
<dbReference type="Gene3D" id="3.40.190.10">
    <property type="entry name" value="Periplasmic binding protein-like II"/>
    <property type="match status" value="2"/>
</dbReference>
<dbReference type="SMART" id="SM00079">
    <property type="entry name" value="PBPe"/>
    <property type="match status" value="1"/>
</dbReference>
<dbReference type="InterPro" id="IPR018313">
    <property type="entry name" value="SBP_3_CS"/>
</dbReference>
<dbReference type="GO" id="GO:0030313">
    <property type="term" value="C:cell envelope"/>
    <property type="evidence" value="ECO:0007669"/>
    <property type="project" value="UniProtKB-SubCell"/>
</dbReference>